<dbReference type="Gene3D" id="3.30.710.10">
    <property type="entry name" value="Potassium Channel Kv1.1, Chain A"/>
    <property type="match status" value="1"/>
</dbReference>
<dbReference type="FunFam" id="3.30.710.10:FF:000159">
    <property type="entry name" value="Speckle-type POZ protein B"/>
    <property type="match status" value="1"/>
</dbReference>
<dbReference type="Pfam" id="PF00651">
    <property type="entry name" value="BTB"/>
    <property type="match status" value="1"/>
</dbReference>
<keyword evidence="2" id="KW-1185">Reference proteome</keyword>
<dbReference type="OrthoDB" id="6359816at2759"/>
<dbReference type="SMART" id="SM00225">
    <property type="entry name" value="BTB"/>
    <property type="match status" value="1"/>
</dbReference>
<protein>
    <submittedName>
        <fullName evidence="3">Protein roadkill</fullName>
    </submittedName>
</protein>
<evidence type="ECO:0000313" key="2">
    <source>
        <dbReference type="Proteomes" id="UP000504606"/>
    </source>
</evidence>
<dbReference type="GeneID" id="113204674"/>
<sequence>MAATSEPHLITAETRTQASPYFIEWTVHNFLYPITNPVDSPIFSLGDGVDCRFHLKFQNFSNQEVVSTSVTVHYRCPGKICYIDRKGFRNSQQQIKENWSSQPPLRMENDSTVQFGTNLHLSEISKKKAESIPDNSLTFFCYITVVEEMIAAIDKSVLLHNMATDFEKELYNSKSSDVTLEVEDETIPAHKAVLAARSPVFAAMFDSGMSEQLSGHVRISDIKKEAVKELLRFLYCCRVDRLQDVAYDLLPAADKYCLPDLKDMCERTMVNQIKVENVFMYLELANNHQCDELRKASIRYIKANPKEVMSCGADVFRTHAYLLAEVFEELVGVSS</sequence>
<dbReference type="InterPro" id="IPR011333">
    <property type="entry name" value="SKP1/BTB/POZ_sf"/>
</dbReference>
<name>A0A6J1S4X6_FRAOC</name>
<dbReference type="InterPro" id="IPR000210">
    <property type="entry name" value="BTB/POZ_dom"/>
</dbReference>
<feature type="domain" description="BTB" evidence="1">
    <location>
        <begin position="176"/>
        <end position="243"/>
    </location>
</feature>
<gene>
    <name evidence="3" type="primary">LOC113204674</name>
</gene>
<dbReference type="RefSeq" id="XP_026275718.1">
    <property type="nucleotide sequence ID" value="XM_026419933.2"/>
</dbReference>
<dbReference type="Gene3D" id="6.10.250.3030">
    <property type="match status" value="1"/>
</dbReference>
<dbReference type="Proteomes" id="UP000504606">
    <property type="component" value="Unplaced"/>
</dbReference>
<dbReference type="SUPFAM" id="SSF49599">
    <property type="entry name" value="TRAF domain-like"/>
    <property type="match status" value="1"/>
</dbReference>
<dbReference type="SUPFAM" id="SSF54695">
    <property type="entry name" value="POZ domain"/>
    <property type="match status" value="1"/>
</dbReference>
<dbReference type="PANTHER" id="PTHR24413">
    <property type="entry name" value="SPECKLE-TYPE POZ PROTEIN"/>
    <property type="match status" value="1"/>
</dbReference>
<organism evidence="2 3">
    <name type="scientific">Frankliniella occidentalis</name>
    <name type="common">Western flower thrips</name>
    <name type="synonym">Euthrips occidentalis</name>
    <dbReference type="NCBI Taxonomy" id="133901"/>
    <lineage>
        <taxon>Eukaryota</taxon>
        <taxon>Metazoa</taxon>
        <taxon>Ecdysozoa</taxon>
        <taxon>Arthropoda</taxon>
        <taxon>Hexapoda</taxon>
        <taxon>Insecta</taxon>
        <taxon>Pterygota</taxon>
        <taxon>Neoptera</taxon>
        <taxon>Paraneoptera</taxon>
        <taxon>Thysanoptera</taxon>
        <taxon>Terebrantia</taxon>
        <taxon>Thripoidea</taxon>
        <taxon>Thripidae</taxon>
        <taxon>Frankliniella</taxon>
    </lineage>
</organism>
<evidence type="ECO:0000313" key="3">
    <source>
        <dbReference type="RefSeq" id="XP_026275718.1"/>
    </source>
</evidence>
<accession>A0A6J1S4X6</accession>
<evidence type="ECO:0000259" key="1">
    <source>
        <dbReference type="PROSITE" id="PS50097"/>
    </source>
</evidence>
<reference evidence="3" key="1">
    <citation type="submission" date="2025-08" db="UniProtKB">
        <authorList>
            <consortium name="RefSeq"/>
        </authorList>
    </citation>
    <scope>IDENTIFICATION</scope>
    <source>
        <tissue evidence="3">Whole organism</tissue>
    </source>
</reference>
<dbReference type="PROSITE" id="PS50097">
    <property type="entry name" value="BTB"/>
    <property type="match status" value="1"/>
</dbReference>
<proteinExistence type="predicted"/>
<dbReference type="AlphaFoldDB" id="A0A6J1S4X6"/>
<dbReference type="KEGG" id="foc:113204674"/>